<name>A0A089WN69_9PSED</name>
<proteinExistence type="inferred from homology"/>
<dbReference type="AlphaFoldDB" id="A0A089WN69"/>
<evidence type="ECO:0000256" key="1">
    <source>
        <dbReference type="ARBA" id="ARBA00002397"/>
    </source>
</evidence>
<dbReference type="InterPro" id="IPR036679">
    <property type="entry name" value="FlgN-like_sf"/>
</dbReference>
<reference evidence="4 5" key="1">
    <citation type="submission" date="2014-09" db="EMBL/GenBank/DDBJ databases">
        <authorList>
            <person name="Chan K.-G."/>
        </authorList>
    </citation>
    <scope>NUCLEOTIDE SEQUENCE [LARGE SCALE GENOMIC DNA]</scope>
    <source>
        <strain evidence="4 5">ND07</strain>
    </source>
</reference>
<dbReference type="SUPFAM" id="SSF140566">
    <property type="entry name" value="FlgN-like"/>
    <property type="match status" value="1"/>
</dbReference>
<comment type="similarity">
    <text evidence="2">Belongs to the FlgN family.</text>
</comment>
<evidence type="ECO:0000256" key="2">
    <source>
        <dbReference type="ARBA" id="ARBA00007703"/>
    </source>
</evidence>
<dbReference type="STRING" id="157783.LK03_12425"/>
<sequence>MPDTTLLHLIEQDIAPTQELLELLQSEAVALHGRDMPLLETILARKQSLIVLLEQHGRSRAQLLGELGLSADREGVQALAARSAQGEVLMQRLDLLSQLLDTCHQVNQTNGRIIQVQQHVTSNQLRIIMGGESPSLYDSRGGTSPMARHRALSQV</sequence>
<keyword evidence="4" id="KW-0282">Flagellum</keyword>
<dbReference type="Proteomes" id="UP000029493">
    <property type="component" value="Chromosome"/>
</dbReference>
<evidence type="ECO:0000256" key="3">
    <source>
        <dbReference type="ARBA" id="ARBA00022795"/>
    </source>
</evidence>
<dbReference type="GO" id="GO:0044780">
    <property type="term" value="P:bacterial-type flagellum assembly"/>
    <property type="evidence" value="ECO:0007669"/>
    <property type="project" value="InterPro"/>
</dbReference>
<dbReference type="Pfam" id="PF05130">
    <property type="entry name" value="FlgN"/>
    <property type="match status" value="1"/>
</dbReference>
<dbReference type="OrthoDB" id="5734604at2"/>
<dbReference type="EMBL" id="CP009455">
    <property type="protein sequence ID" value="AIR90046.1"/>
    <property type="molecule type" value="Genomic_DNA"/>
</dbReference>
<keyword evidence="3" id="KW-1005">Bacterial flagellum biogenesis</keyword>
<evidence type="ECO:0000313" key="4">
    <source>
        <dbReference type="EMBL" id="AIR90046.1"/>
    </source>
</evidence>
<organism evidence="4 5">
    <name type="scientific">Pseudomonas cremoricolorata</name>
    <dbReference type="NCBI Taxonomy" id="157783"/>
    <lineage>
        <taxon>Bacteria</taxon>
        <taxon>Pseudomonadati</taxon>
        <taxon>Pseudomonadota</taxon>
        <taxon>Gammaproteobacteria</taxon>
        <taxon>Pseudomonadales</taxon>
        <taxon>Pseudomonadaceae</taxon>
        <taxon>Pseudomonas</taxon>
    </lineage>
</organism>
<protein>
    <submittedName>
        <fullName evidence="4">Flagellar biosynthesis protein FlgN</fullName>
    </submittedName>
</protein>
<keyword evidence="5" id="KW-1185">Reference proteome</keyword>
<dbReference type="KEGG" id="psw:LK03_12425"/>
<dbReference type="InterPro" id="IPR007809">
    <property type="entry name" value="FlgN-like"/>
</dbReference>
<dbReference type="Gene3D" id="1.20.58.300">
    <property type="entry name" value="FlgN-like"/>
    <property type="match status" value="1"/>
</dbReference>
<dbReference type="eggNOG" id="COG3418">
    <property type="taxonomic scope" value="Bacteria"/>
</dbReference>
<accession>A0A089WN69</accession>
<evidence type="ECO:0000313" key="5">
    <source>
        <dbReference type="Proteomes" id="UP000029493"/>
    </source>
</evidence>
<comment type="function">
    <text evidence="1">Required for the efficient initiation of filament assembly.</text>
</comment>
<keyword evidence="4" id="KW-0969">Cilium</keyword>
<dbReference type="RefSeq" id="WP_038412657.1">
    <property type="nucleotide sequence ID" value="NZ_CP009455.1"/>
</dbReference>
<gene>
    <name evidence="4" type="ORF">LK03_12425</name>
</gene>
<keyword evidence="4" id="KW-0966">Cell projection</keyword>